<dbReference type="Pfam" id="PF03769">
    <property type="entry name" value="Attacin_C"/>
    <property type="match status" value="1"/>
</dbReference>
<organism evidence="11 12">
    <name type="scientific">Drosophila lebanonensis</name>
    <name type="common">Fruit fly</name>
    <name type="synonym">Scaptodrosophila lebanonensis</name>
    <dbReference type="NCBI Taxonomy" id="7225"/>
    <lineage>
        <taxon>Eukaryota</taxon>
        <taxon>Metazoa</taxon>
        <taxon>Ecdysozoa</taxon>
        <taxon>Arthropoda</taxon>
        <taxon>Hexapoda</taxon>
        <taxon>Insecta</taxon>
        <taxon>Pterygota</taxon>
        <taxon>Neoptera</taxon>
        <taxon>Endopterygota</taxon>
        <taxon>Diptera</taxon>
        <taxon>Brachycera</taxon>
        <taxon>Muscomorpha</taxon>
        <taxon>Ephydroidea</taxon>
        <taxon>Drosophilidae</taxon>
        <taxon>Scaptodrosophila</taxon>
    </lineage>
</organism>
<evidence type="ECO:0000259" key="10">
    <source>
        <dbReference type="Pfam" id="PF03769"/>
    </source>
</evidence>
<accession>A0A6J2TD83</accession>
<evidence type="ECO:0000256" key="4">
    <source>
        <dbReference type="ARBA" id="ARBA00022529"/>
    </source>
</evidence>
<keyword evidence="4" id="KW-0929">Antimicrobial</keyword>
<evidence type="ECO:0000256" key="3">
    <source>
        <dbReference type="ARBA" id="ARBA00022525"/>
    </source>
</evidence>
<dbReference type="GeneID" id="115624262"/>
<dbReference type="OrthoDB" id="7879934at2759"/>
<dbReference type="Pfam" id="PF03768">
    <property type="entry name" value="Attacin_N"/>
    <property type="match status" value="1"/>
</dbReference>
<keyword evidence="8" id="KW-0044">Antibiotic</keyword>
<evidence type="ECO:0000256" key="1">
    <source>
        <dbReference type="ARBA" id="ARBA00004613"/>
    </source>
</evidence>
<keyword evidence="6" id="KW-0732">Signal</keyword>
<gene>
    <name evidence="12" type="primary">LOC115624262</name>
</gene>
<evidence type="ECO:0000256" key="2">
    <source>
        <dbReference type="ARBA" id="ARBA00007550"/>
    </source>
</evidence>
<dbReference type="Proteomes" id="UP000504634">
    <property type="component" value="Unplaced"/>
</dbReference>
<evidence type="ECO:0000259" key="9">
    <source>
        <dbReference type="Pfam" id="PF03768"/>
    </source>
</evidence>
<keyword evidence="11" id="KW-1185">Reference proteome</keyword>
<keyword evidence="7" id="KW-0391">Immunity</keyword>
<dbReference type="GO" id="GO:0005576">
    <property type="term" value="C:extracellular region"/>
    <property type="evidence" value="ECO:0007669"/>
    <property type="project" value="UniProtKB-SubCell"/>
</dbReference>
<dbReference type="InterPro" id="IPR005521">
    <property type="entry name" value="Attacin_C"/>
</dbReference>
<dbReference type="RefSeq" id="XP_030374746.1">
    <property type="nucleotide sequence ID" value="XM_030518886.1"/>
</dbReference>
<dbReference type="InterPro" id="IPR005520">
    <property type="entry name" value="Attacin_N"/>
</dbReference>
<evidence type="ECO:0000313" key="12">
    <source>
        <dbReference type="RefSeq" id="XP_030374746.1"/>
    </source>
</evidence>
<evidence type="ECO:0000256" key="7">
    <source>
        <dbReference type="ARBA" id="ARBA00022859"/>
    </source>
</evidence>
<comment type="subcellular location">
    <subcellularLocation>
        <location evidence="1">Secreted</location>
    </subcellularLocation>
</comment>
<dbReference type="GO" id="GO:0045087">
    <property type="term" value="P:innate immune response"/>
    <property type="evidence" value="ECO:0007669"/>
    <property type="project" value="UniProtKB-KW"/>
</dbReference>
<proteinExistence type="inferred from homology"/>
<evidence type="ECO:0000256" key="8">
    <source>
        <dbReference type="ARBA" id="ARBA00023022"/>
    </source>
</evidence>
<evidence type="ECO:0000256" key="6">
    <source>
        <dbReference type="ARBA" id="ARBA00022729"/>
    </source>
</evidence>
<feature type="domain" description="Attacin C-terminal" evidence="10">
    <location>
        <begin position="70"/>
        <end position="188"/>
    </location>
</feature>
<evidence type="ECO:0000313" key="11">
    <source>
        <dbReference type="Proteomes" id="UP000504634"/>
    </source>
</evidence>
<protein>
    <submittedName>
        <fullName evidence="12">Attacin-A</fullName>
    </submittedName>
</protein>
<comment type="similarity">
    <text evidence="2">Belongs to the attacin/sarcotoxin-2 family.</text>
</comment>
<reference evidence="12" key="1">
    <citation type="submission" date="2025-08" db="UniProtKB">
        <authorList>
            <consortium name="RefSeq"/>
        </authorList>
    </citation>
    <scope>IDENTIFICATION</scope>
    <source>
        <strain evidence="12">11010-0011.00</strain>
        <tissue evidence="12">Whole body</tissue>
    </source>
</reference>
<evidence type="ECO:0000256" key="5">
    <source>
        <dbReference type="ARBA" id="ARBA00022588"/>
    </source>
</evidence>
<dbReference type="AlphaFoldDB" id="A0A6J2TD83"/>
<name>A0A6J2TD83_DROLE</name>
<dbReference type="GO" id="GO:0042742">
    <property type="term" value="P:defense response to bacterium"/>
    <property type="evidence" value="ECO:0007669"/>
    <property type="project" value="UniProtKB-KW"/>
</dbReference>
<keyword evidence="3" id="KW-0964">Secreted</keyword>
<feature type="domain" description="Attacin N-terminal" evidence="9">
    <location>
        <begin position="16"/>
        <end position="67"/>
    </location>
</feature>
<keyword evidence="5" id="KW-0399">Innate immunity</keyword>
<sequence>MDCGSSVTISAEKAQVQAHCGVKKGDDLVNARAGVSAAGQVPNGPVTTSVYGQLNANGHSLSVERGHTQGLSTATTVAGNASLLANKHHELNANAFHSHIKPNHGPSFDKMGGGLSYQSAGGHAANVGVSHIPQAHMTTMNAGASANLWTSSSGNSSLNANTNAMRHMSGPFKGRNDFGGGFNFQHRF</sequence>